<dbReference type="Proteomes" id="UP000323646">
    <property type="component" value="Unassembled WGS sequence"/>
</dbReference>
<protein>
    <submittedName>
        <fullName evidence="3">Transglycosylase SLT domain-containing protein</fullName>
    </submittedName>
</protein>
<evidence type="ECO:0000313" key="4">
    <source>
        <dbReference type="Proteomes" id="UP000323646"/>
    </source>
</evidence>
<reference evidence="3 4" key="1">
    <citation type="submission" date="2019-08" db="EMBL/GenBank/DDBJ databases">
        <title>Selenomonas sp. mPRGC5 and Selenomonas sp. mPRGC8 isolated from ruminal fluid of dairy goat (Capra hircus).</title>
        <authorList>
            <person name="Poothong S."/>
            <person name="Nuengjamnong C."/>
            <person name="Tanasupawat S."/>
        </authorList>
    </citation>
    <scope>NUCLEOTIDE SEQUENCE [LARGE SCALE GENOMIC DNA]</scope>
    <source>
        <strain evidence="4">mPRGC5</strain>
    </source>
</reference>
<feature type="domain" description="Transglycosylase SLT" evidence="2">
    <location>
        <begin position="108"/>
        <end position="214"/>
    </location>
</feature>
<dbReference type="AlphaFoldDB" id="A0A5D6W933"/>
<keyword evidence="4" id="KW-1185">Reference proteome</keyword>
<evidence type="ECO:0000256" key="1">
    <source>
        <dbReference type="SAM" id="MobiDB-lite"/>
    </source>
</evidence>
<feature type="compositionally biased region" description="Polar residues" evidence="1">
    <location>
        <begin position="66"/>
        <end position="79"/>
    </location>
</feature>
<dbReference type="Pfam" id="PF01464">
    <property type="entry name" value="SLT"/>
    <property type="match status" value="1"/>
</dbReference>
<organism evidence="3 4">
    <name type="scientific">Selenomonas ruminis</name>
    <dbReference type="NCBI Taxonomy" id="2593411"/>
    <lineage>
        <taxon>Bacteria</taxon>
        <taxon>Bacillati</taxon>
        <taxon>Bacillota</taxon>
        <taxon>Negativicutes</taxon>
        <taxon>Selenomonadales</taxon>
        <taxon>Selenomonadaceae</taxon>
        <taxon>Selenomonas</taxon>
    </lineage>
</organism>
<dbReference type="OrthoDB" id="9815002at2"/>
<accession>A0A5D6W933</accession>
<name>A0A5D6W933_9FIRM</name>
<proteinExistence type="predicted"/>
<dbReference type="InterPro" id="IPR023346">
    <property type="entry name" value="Lysozyme-like_dom_sf"/>
</dbReference>
<dbReference type="CDD" id="cd00254">
    <property type="entry name" value="LT-like"/>
    <property type="match status" value="1"/>
</dbReference>
<comment type="caution">
    <text evidence="3">The sequence shown here is derived from an EMBL/GenBank/DDBJ whole genome shotgun (WGS) entry which is preliminary data.</text>
</comment>
<dbReference type="InterPro" id="IPR008258">
    <property type="entry name" value="Transglycosylase_SLT_dom_1"/>
</dbReference>
<dbReference type="EMBL" id="VTOY01000003">
    <property type="protein sequence ID" value="TYZ23485.1"/>
    <property type="molecule type" value="Genomic_DNA"/>
</dbReference>
<dbReference type="RefSeq" id="WP_149171224.1">
    <property type="nucleotide sequence ID" value="NZ_VTOY01000003.1"/>
</dbReference>
<gene>
    <name evidence="3" type="ORF">FZ040_06305</name>
</gene>
<feature type="compositionally biased region" description="Low complexity" evidence="1">
    <location>
        <begin position="48"/>
        <end position="65"/>
    </location>
</feature>
<evidence type="ECO:0000313" key="3">
    <source>
        <dbReference type="EMBL" id="TYZ23485.1"/>
    </source>
</evidence>
<dbReference type="PANTHER" id="PTHR37423:SF2">
    <property type="entry name" value="MEMBRANE-BOUND LYTIC MUREIN TRANSGLYCOSYLASE C"/>
    <property type="match status" value="1"/>
</dbReference>
<dbReference type="Gene3D" id="1.10.530.10">
    <property type="match status" value="1"/>
</dbReference>
<dbReference type="PANTHER" id="PTHR37423">
    <property type="entry name" value="SOLUBLE LYTIC MUREIN TRANSGLYCOSYLASE-RELATED"/>
    <property type="match status" value="1"/>
</dbReference>
<dbReference type="SUPFAM" id="SSF53955">
    <property type="entry name" value="Lysozyme-like"/>
    <property type="match status" value="1"/>
</dbReference>
<feature type="region of interest" description="Disordered" evidence="1">
    <location>
        <begin position="42"/>
        <end position="79"/>
    </location>
</feature>
<evidence type="ECO:0000259" key="2">
    <source>
        <dbReference type="Pfam" id="PF01464"/>
    </source>
</evidence>
<sequence length="224" mass="24027">MINLSGVRAVQARIAQIQERFGMPRGVPGMDFQNTLKKEIQKTEQAEKAQTAPTAVTPAKKTQAASSYSPITSSGKAQNFVSPSAKNTYPSYSVNQSLPLADQSLSAMIDEAARKYNVDPKLVAAVAEVESGGNQDETSSAGAIGVMQLMPDTAAALGVNPYDKKSNIEGGAKYLRQMLDTFDGDIRKAVAAYNAGPNAVKNYGGIPPYRETQNYVNKVLDIYR</sequence>